<evidence type="ECO:0000256" key="4">
    <source>
        <dbReference type="SAM" id="Coils"/>
    </source>
</evidence>
<dbReference type="InterPro" id="IPR052021">
    <property type="entry name" value="Type-I_RS_S_subunit"/>
</dbReference>
<dbReference type="Proteomes" id="UP000186588">
    <property type="component" value="Unassembled WGS sequence"/>
</dbReference>
<dbReference type="GO" id="GO:0009307">
    <property type="term" value="P:DNA restriction-modification system"/>
    <property type="evidence" value="ECO:0007669"/>
    <property type="project" value="UniProtKB-KW"/>
</dbReference>
<dbReference type="GO" id="GO:0003677">
    <property type="term" value="F:DNA binding"/>
    <property type="evidence" value="ECO:0007669"/>
    <property type="project" value="UniProtKB-KW"/>
</dbReference>
<comment type="caution">
    <text evidence="6">The sequence shown here is derived from an EMBL/GenBank/DDBJ whole genome shotgun (WGS) entry which is preliminary data.</text>
</comment>
<dbReference type="InterPro" id="IPR044946">
    <property type="entry name" value="Restrct_endonuc_typeI_TRD_sf"/>
</dbReference>
<gene>
    <name evidence="6" type="primary">hsdS</name>
    <name evidence="6" type="ORF">FF306_00408</name>
</gene>
<proteinExistence type="inferred from homology"/>
<dbReference type="AlphaFoldDB" id="A0A1L8CGJ9"/>
<keyword evidence="3" id="KW-0238">DNA-binding</keyword>
<keyword evidence="2" id="KW-0680">Restriction system</keyword>
<sequence length="395" mass="44660">MVKTNVPRLRFREFDGEWNKKNLSKLTDIKDGTHSSPKYQEKGYSLVTSKNLQNGHIDFSNTSKISEEDYDSINKRSLVESDDIIFGMIGTIGNPVLIKDGGFAIKNVALIKHSYKLDSYFVLNFLLSNSFIKHIEMNNEGGTQKFISLNNIRTCPLNIPSKDEQQKIGSFFAKLDQLIELQTQKLEQLKKLKRGFLQKMFPQDGESVPRLRFSGFTGEWKSGFLGDKCDITMGQSPNSKNYTNDSKQNILVQGNADISKGKIFPRIYTSEITKISKKSEIIMTVRAPVGELAVNQFDNVVIGRGVASLSGNVFDYFLLTRIKENGIWNRVSSGSTFDAVNASDIKSVKLYIPKNNEQQKIGGFFSKLDQLINNQSKKIEALKQQKKAYLQKTFI</sequence>
<evidence type="ECO:0000256" key="3">
    <source>
        <dbReference type="ARBA" id="ARBA00023125"/>
    </source>
</evidence>
<dbReference type="SUPFAM" id="SSF116734">
    <property type="entry name" value="DNA methylase specificity domain"/>
    <property type="match status" value="2"/>
</dbReference>
<dbReference type="InterPro" id="IPR000055">
    <property type="entry name" value="Restrct_endonuc_typeI_TRD"/>
</dbReference>
<dbReference type="Pfam" id="PF01420">
    <property type="entry name" value="Methylase_S"/>
    <property type="match status" value="2"/>
</dbReference>
<dbReference type="CDD" id="cd17494">
    <property type="entry name" value="RMtype1_S_Sma198ORF994P-TRD2-CR2_like"/>
    <property type="match status" value="1"/>
</dbReference>
<comment type="similarity">
    <text evidence="1">Belongs to the type-I restriction system S methylase family.</text>
</comment>
<evidence type="ECO:0000256" key="2">
    <source>
        <dbReference type="ARBA" id="ARBA00022747"/>
    </source>
</evidence>
<dbReference type="Gene3D" id="3.90.220.20">
    <property type="entry name" value="DNA methylase specificity domains"/>
    <property type="match status" value="2"/>
</dbReference>
<feature type="domain" description="Type I restriction modification DNA specificity" evidence="5">
    <location>
        <begin position="219"/>
        <end position="383"/>
    </location>
</feature>
<name>A0A1L8CGJ9_9LACO</name>
<dbReference type="CDD" id="cd17246">
    <property type="entry name" value="RMtype1_S_SonII-TRD2-CR2_like"/>
    <property type="match status" value="1"/>
</dbReference>
<protein>
    <submittedName>
        <fullName evidence="6">Type I restriction-modification system specificity subunit S</fullName>
    </submittedName>
</protein>
<dbReference type="RefSeq" id="WP_094750554.1">
    <property type="nucleotide sequence ID" value="NZ_BDDX01000003.1"/>
</dbReference>
<keyword evidence="4" id="KW-0175">Coiled coil</keyword>
<feature type="domain" description="Type I restriction modification DNA specificity" evidence="5">
    <location>
        <begin position="17"/>
        <end position="190"/>
    </location>
</feature>
<evidence type="ECO:0000256" key="1">
    <source>
        <dbReference type="ARBA" id="ARBA00010923"/>
    </source>
</evidence>
<evidence type="ECO:0000259" key="5">
    <source>
        <dbReference type="Pfam" id="PF01420"/>
    </source>
</evidence>
<dbReference type="Gene3D" id="1.10.287.1120">
    <property type="entry name" value="Bipartite methylase S protein"/>
    <property type="match status" value="1"/>
</dbReference>
<reference evidence="6 7" key="1">
    <citation type="journal article" date="2016" name="Syst. Appl. Microbiol.">
        <title>Genomic characterization of a fructophilic bee symbiont Lactobacillus kunkeei reveals its niche-specific adaptation.</title>
        <authorList>
            <person name="Maeno S."/>
            <person name="Tanizawa Y."/>
            <person name="Kanesaki Y."/>
            <person name="Kubota E."/>
            <person name="Kumar H."/>
            <person name="Dicks L."/>
            <person name="Salminen S."/>
            <person name="Nakagawa J."/>
            <person name="Arita M."/>
            <person name="Endo A."/>
        </authorList>
    </citation>
    <scope>NUCLEOTIDE SEQUENCE [LARGE SCALE GENOMIC DNA]</scope>
    <source>
        <strain evidence="6 7">FF30-6</strain>
    </source>
</reference>
<accession>A0A1L8CGJ9</accession>
<dbReference type="PANTHER" id="PTHR30408">
    <property type="entry name" value="TYPE-1 RESTRICTION ENZYME ECOKI SPECIFICITY PROTEIN"/>
    <property type="match status" value="1"/>
</dbReference>
<feature type="coiled-coil region" evidence="4">
    <location>
        <begin position="365"/>
        <end position="392"/>
    </location>
</feature>
<organism evidence="6 7">
    <name type="scientific">Apilactobacillus kunkeei</name>
    <dbReference type="NCBI Taxonomy" id="148814"/>
    <lineage>
        <taxon>Bacteria</taxon>
        <taxon>Bacillati</taxon>
        <taxon>Bacillota</taxon>
        <taxon>Bacilli</taxon>
        <taxon>Lactobacillales</taxon>
        <taxon>Lactobacillaceae</taxon>
        <taxon>Apilactobacillus</taxon>
    </lineage>
</organism>
<dbReference type="EMBL" id="BDDX01000003">
    <property type="protein sequence ID" value="GAT90310.1"/>
    <property type="molecule type" value="Genomic_DNA"/>
</dbReference>
<evidence type="ECO:0000313" key="7">
    <source>
        <dbReference type="Proteomes" id="UP000186588"/>
    </source>
</evidence>
<dbReference type="PANTHER" id="PTHR30408:SF12">
    <property type="entry name" value="TYPE I RESTRICTION ENZYME MJAVIII SPECIFICITY SUBUNIT"/>
    <property type="match status" value="1"/>
</dbReference>
<evidence type="ECO:0000313" key="6">
    <source>
        <dbReference type="EMBL" id="GAT90310.1"/>
    </source>
</evidence>